<comment type="function">
    <text evidence="1">Involved in the catabolism of quinolinic acid (QA).</text>
</comment>
<organism evidence="16 17">
    <name type="scientific">Pedobacter rhizosphaerae</name>
    <dbReference type="NCBI Taxonomy" id="390241"/>
    <lineage>
        <taxon>Bacteria</taxon>
        <taxon>Pseudomonadati</taxon>
        <taxon>Bacteroidota</taxon>
        <taxon>Sphingobacteriia</taxon>
        <taxon>Sphingobacteriales</taxon>
        <taxon>Sphingobacteriaceae</taxon>
        <taxon>Pedobacter</taxon>
    </lineage>
</organism>
<keyword evidence="6" id="KW-0662">Pyridine nucleotide biosynthesis</keyword>
<dbReference type="PANTHER" id="PTHR32179">
    <property type="entry name" value="NICOTINATE-NUCLEOTIDE PYROPHOSPHORYLASE [CARBOXYLATING]"/>
    <property type="match status" value="1"/>
</dbReference>
<comment type="similarity">
    <text evidence="3 12">Belongs to the NadC/ModD family.</text>
</comment>
<evidence type="ECO:0000256" key="4">
    <source>
        <dbReference type="ARBA" id="ARBA00011218"/>
    </source>
</evidence>
<evidence type="ECO:0000259" key="14">
    <source>
        <dbReference type="Pfam" id="PF01729"/>
    </source>
</evidence>
<dbReference type="NCBIfam" id="TIGR00078">
    <property type="entry name" value="nadC"/>
    <property type="match status" value="1"/>
</dbReference>
<dbReference type="GO" id="GO:0034213">
    <property type="term" value="P:quinolinate catabolic process"/>
    <property type="evidence" value="ECO:0007669"/>
    <property type="project" value="TreeGrafter"/>
</dbReference>
<feature type="binding site" evidence="13">
    <location>
        <position position="226"/>
    </location>
    <ligand>
        <name>substrate</name>
    </ligand>
</feature>
<evidence type="ECO:0000256" key="7">
    <source>
        <dbReference type="ARBA" id="ARBA00022676"/>
    </source>
</evidence>
<dbReference type="InterPro" id="IPR037128">
    <property type="entry name" value="Quinolinate_PRibosylTase_N_sf"/>
</dbReference>
<feature type="binding site" evidence="13">
    <location>
        <begin position="270"/>
        <end position="272"/>
    </location>
    <ligand>
        <name>substrate</name>
    </ligand>
</feature>
<keyword evidence="17" id="KW-1185">Reference proteome</keyword>
<evidence type="ECO:0000256" key="9">
    <source>
        <dbReference type="ARBA" id="ARBA00033102"/>
    </source>
</evidence>
<dbReference type="SUPFAM" id="SSF54675">
    <property type="entry name" value="Nicotinate/Quinolinate PRTase N-terminal domain-like"/>
    <property type="match status" value="1"/>
</dbReference>
<comment type="subunit">
    <text evidence="4">Hexamer formed by 3 homodimers.</text>
</comment>
<dbReference type="PIRSF" id="PIRSF006250">
    <property type="entry name" value="NadC_ModD"/>
    <property type="match status" value="1"/>
</dbReference>
<dbReference type="STRING" id="390241.SAMN04488023_102245"/>
<dbReference type="Pfam" id="PF01729">
    <property type="entry name" value="QRPTase_C"/>
    <property type="match status" value="1"/>
</dbReference>
<dbReference type="GO" id="GO:0009435">
    <property type="term" value="P:NAD+ biosynthetic process"/>
    <property type="evidence" value="ECO:0007669"/>
    <property type="project" value="UniProtKB-UniPathway"/>
</dbReference>
<evidence type="ECO:0000256" key="6">
    <source>
        <dbReference type="ARBA" id="ARBA00022642"/>
    </source>
</evidence>
<feature type="binding site" evidence="13">
    <location>
        <position position="171"/>
    </location>
    <ligand>
        <name>substrate</name>
    </ligand>
</feature>
<dbReference type="GO" id="GO:0004514">
    <property type="term" value="F:nicotinate-nucleotide diphosphorylase (carboxylating) activity"/>
    <property type="evidence" value="ECO:0007669"/>
    <property type="project" value="UniProtKB-EC"/>
</dbReference>
<dbReference type="FunFam" id="3.20.20.70:FF:000030">
    <property type="entry name" value="Nicotinate-nucleotide pyrophosphorylase, carboxylating"/>
    <property type="match status" value="1"/>
</dbReference>
<evidence type="ECO:0000256" key="2">
    <source>
        <dbReference type="ARBA" id="ARBA00004893"/>
    </source>
</evidence>
<evidence type="ECO:0000256" key="11">
    <source>
        <dbReference type="ARBA" id="ARBA00069173"/>
    </source>
</evidence>
<evidence type="ECO:0000256" key="13">
    <source>
        <dbReference type="PIRSR" id="PIRSR006250-1"/>
    </source>
</evidence>
<dbReference type="InterPro" id="IPR036068">
    <property type="entry name" value="Nicotinate_pribotase-like_C"/>
</dbReference>
<sequence>MRHKADILDTQLIHQFIKNALTEDVGDGDHTSLSTIPPGTQGKAKLIIKENGVLAGVELALEIFKVVDSALAVEVFIQDGAAVKVGDIVLTVSGSTHSILIAERLVLNCMQRMSGIATQTHLIVAKLEGTKTQILDTRKTTPGLRYIEKWAVRIGGGVNHRIGLYDMILIKDNHVDYAGGIAKAINAAHQYLKDHNKSLQIEIEVRNLEELTQVLEVGGVDRIMLDNFSFDNLRAAVKQIAEKFVTEASGGITSENVADYAACGVDYISMGALTHSVKSLDMSLKAY</sequence>
<dbReference type="Gene3D" id="3.20.20.70">
    <property type="entry name" value="Aldolase class I"/>
    <property type="match status" value="1"/>
</dbReference>
<dbReference type="GO" id="GO:0005737">
    <property type="term" value="C:cytoplasm"/>
    <property type="evidence" value="ECO:0007669"/>
    <property type="project" value="TreeGrafter"/>
</dbReference>
<dbReference type="PANTHER" id="PTHR32179:SF3">
    <property type="entry name" value="NICOTINATE-NUCLEOTIDE PYROPHOSPHORYLASE [CARBOXYLATING]"/>
    <property type="match status" value="1"/>
</dbReference>
<evidence type="ECO:0000256" key="10">
    <source>
        <dbReference type="ARBA" id="ARBA00047445"/>
    </source>
</evidence>
<accession>A0A1H9K6X5</accession>
<feature type="binding site" evidence="13">
    <location>
        <begin position="249"/>
        <end position="251"/>
    </location>
    <ligand>
        <name>substrate</name>
    </ligand>
</feature>
<feature type="binding site" evidence="13">
    <location>
        <position position="104"/>
    </location>
    <ligand>
        <name>substrate</name>
    </ligand>
</feature>
<dbReference type="InterPro" id="IPR013785">
    <property type="entry name" value="Aldolase_TIM"/>
</dbReference>
<comment type="catalytic activity">
    <reaction evidence="10">
        <text>nicotinate beta-D-ribonucleotide + CO2 + diphosphate = quinolinate + 5-phospho-alpha-D-ribose 1-diphosphate + 2 H(+)</text>
        <dbReference type="Rhea" id="RHEA:12733"/>
        <dbReference type="ChEBI" id="CHEBI:15378"/>
        <dbReference type="ChEBI" id="CHEBI:16526"/>
        <dbReference type="ChEBI" id="CHEBI:29959"/>
        <dbReference type="ChEBI" id="CHEBI:33019"/>
        <dbReference type="ChEBI" id="CHEBI:57502"/>
        <dbReference type="ChEBI" id="CHEBI:58017"/>
        <dbReference type="EC" id="2.4.2.19"/>
    </reaction>
</comment>
<keyword evidence="7 12" id="KW-0328">Glycosyltransferase</keyword>
<evidence type="ECO:0000256" key="12">
    <source>
        <dbReference type="PIRNR" id="PIRNR006250"/>
    </source>
</evidence>
<dbReference type="SUPFAM" id="SSF51690">
    <property type="entry name" value="Nicotinate/Quinolinate PRTase C-terminal domain-like"/>
    <property type="match status" value="1"/>
</dbReference>
<dbReference type="Proteomes" id="UP000199572">
    <property type="component" value="Unassembled WGS sequence"/>
</dbReference>
<evidence type="ECO:0000259" key="15">
    <source>
        <dbReference type="Pfam" id="PF02749"/>
    </source>
</evidence>
<dbReference type="EMBL" id="FOGG01000002">
    <property type="protein sequence ID" value="SEQ94884.1"/>
    <property type="molecule type" value="Genomic_DNA"/>
</dbReference>
<reference evidence="16 17" key="1">
    <citation type="submission" date="2016-10" db="EMBL/GenBank/DDBJ databases">
        <authorList>
            <person name="de Groot N.N."/>
        </authorList>
    </citation>
    <scope>NUCLEOTIDE SEQUENCE [LARGE SCALE GENOMIC DNA]</scope>
    <source>
        <strain evidence="16 17">DSM 18610</strain>
    </source>
</reference>
<name>A0A1H9K6X5_9SPHI</name>
<dbReference type="AlphaFoldDB" id="A0A1H9K6X5"/>
<dbReference type="UniPathway" id="UPA00253">
    <property type="reaction ID" value="UER00331"/>
</dbReference>
<protein>
    <recommendedName>
        <fullName evidence="11">Probable nicotinate-nucleotide pyrophosphorylase [carboxylating]</fullName>
        <ecNumber evidence="5">2.4.2.19</ecNumber>
    </recommendedName>
    <alternativeName>
        <fullName evidence="9">Quinolinate phosphoribosyltransferase [decarboxylating]</fullName>
    </alternativeName>
</protein>
<evidence type="ECO:0000256" key="8">
    <source>
        <dbReference type="ARBA" id="ARBA00022679"/>
    </source>
</evidence>
<evidence type="ECO:0000256" key="5">
    <source>
        <dbReference type="ARBA" id="ARBA00011944"/>
    </source>
</evidence>
<dbReference type="FunFam" id="3.90.1170.20:FF:000001">
    <property type="entry name" value="Nicotinate-nucleotide diphosphorylase (Carboxylating)"/>
    <property type="match status" value="1"/>
</dbReference>
<dbReference type="InterPro" id="IPR022412">
    <property type="entry name" value="Quinolinate_PRibosylTrfase_N"/>
</dbReference>
<dbReference type="Pfam" id="PF02749">
    <property type="entry name" value="QRPTase_N"/>
    <property type="match status" value="1"/>
</dbReference>
<feature type="binding site" evidence="13">
    <location>
        <position position="161"/>
    </location>
    <ligand>
        <name>substrate</name>
    </ligand>
</feature>
<evidence type="ECO:0000256" key="1">
    <source>
        <dbReference type="ARBA" id="ARBA00003237"/>
    </source>
</evidence>
<evidence type="ECO:0000313" key="17">
    <source>
        <dbReference type="Proteomes" id="UP000199572"/>
    </source>
</evidence>
<dbReference type="EC" id="2.4.2.19" evidence="5"/>
<dbReference type="InterPro" id="IPR027277">
    <property type="entry name" value="NadC/ModD"/>
</dbReference>
<evidence type="ECO:0000313" key="16">
    <source>
        <dbReference type="EMBL" id="SEQ94884.1"/>
    </source>
</evidence>
<keyword evidence="8 12" id="KW-0808">Transferase</keyword>
<proteinExistence type="inferred from homology"/>
<dbReference type="InterPro" id="IPR002638">
    <property type="entry name" value="Quinolinate_PRibosylTrfase_C"/>
</dbReference>
<dbReference type="Gene3D" id="3.90.1170.20">
    <property type="entry name" value="Quinolinate phosphoribosyl transferase, N-terminal domain"/>
    <property type="match status" value="1"/>
</dbReference>
<feature type="domain" description="Quinolinate phosphoribosyl transferase N-terminal" evidence="15">
    <location>
        <begin position="29"/>
        <end position="114"/>
    </location>
</feature>
<feature type="binding site" evidence="13">
    <location>
        <begin position="137"/>
        <end position="139"/>
    </location>
    <ligand>
        <name>substrate</name>
    </ligand>
</feature>
<dbReference type="CDD" id="cd01572">
    <property type="entry name" value="QPRTase"/>
    <property type="match status" value="1"/>
</dbReference>
<comment type="pathway">
    <text evidence="2">Cofactor biosynthesis; NAD(+) biosynthesis; nicotinate D-ribonucleotide from quinolinate: step 1/1.</text>
</comment>
<feature type="binding site" evidence="13">
    <location>
        <position position="204"/>
    </location>
    <ligand>
        <name>substrate</name>
    </ligand>
</feature>
<gene>
    <name evidence="16" type="ORF">SAMN04488023_102245</name>
</gene>
<dbReference type="InterPro" id="IPR004393">
    <property type="entry name" value="NadC"/>
</dbReference>
<evidence type="ECO:0000256" key="3">
    <source>
        <dbReference type="ARBA" id="ARBA00009400"/>
    </source>
</evidence>
<feature type="domain" description="Quinolinate phosphoribosyl transferase C-terminal" evidence="14">
    <location>
        <begin position="116"/>
        <end position="285"/>
    </location>
</feature>